<protein>
    <submittedName>
        <fullName evidence="4">Retrovirus-related pol polyprotein from transposon TNT 1-94</fullName>
    </submittedName>
</protein>
<reference evidence="4" key="1">
    <citation type="journal article" date="2022" name="Int. J. Mol. Sci.">
        <title>Draft Genome of Tanacetum Coccineum: Genomic Comparison of Closely Related Tanacetum-Family Plants.</title>
        <authorList>
            <person name="Yamashiro T."/>
            <person name="Shiraishi A."/>
            <person name="Nakayama K."/>
            <person name="Satake H."/>
        </authorList>
    </citation>
    <scope>NUCLEOTIDE SEQUENCE</scope>
</reference>
<feature type="compositionally biased region" description="Basic and acidic residues" evidence="1">
    <location>
        <begin position="170"/>
        <end position="185"/>
    </location>
</feature>
<reference evidence="4" key="2">
    <citation type="submission" date="2022-01" db="EMBL/GenBank/DDBJ databases">
        <authorList>
            <person name="Yamashiro T."/>
            <person name="Shiraishi A."/>
            <person name="Satake H."/>
            <person name="Nakayama K."/>
        </authorList>
    </citation>
    <scope>NUCLEOTIDE SEQUENCE</scope>
</reference>
<sequence length="522" mass="59210">MQDKKLDLSFFYVFGSLCYPTNDHADLGKFDAKVDIGIFIGYKTAKKAFRIYNRRTQIISEMIHVTFDELTTMGYEQFSSGPSLHYMTPATSSTGLGSNPIPQQPYLTPIRDDWDCLFQPMFDEYYNPPTIAVSPVQEAAAPRAEVLADSPVSTSIDQDAPSTKSPKIPTFHDDPLNESPNKDSTSHGSSSNVRQIHTPFEHLGRWTKDHPIANVISDPSRSVSTRKQLETDAMWCYFDAFLTSVEPKNFKQAMTEPSWIDAMQEEIHEFERLEVWELVSCPDNVFLIKLKWIYKVKTNESGGVLKNKARLVAQGFRQEEGIDFEESFAPVARIEAIRIFVANVAHKNMTIYQMDVKTAFLNGELKEEVYVSQPEGFVDQDNPSHVYKLKKALYGLKQAPRAWYDMLSSFLISQQFSKGAVDPTLFTRHAGNDILLVQIYVDDIIFASTNIPIPRGIFINQSKYAYEIVKKYGLHSTDSVDTPMIENKKLDEDLQGKQVDATLYHGMIGEFLNVSLQPADRP</sequence>
<evidence type="ECO:0000259" key="3">
    <source>
        <dbReference type="Pfam" id="PF25597"/>
    </source>
</evidence>
<dbReference type="InterPro" id="IPR043502">
    <property type="entry name" value="DNA/RNA_pol_sf"/>
</dbReference>
<proteinExistence type="predicted"/>
<feature type="compositionally biased region" description="Polar residues" evidence="1">
    <location>
        <begin position="151"/>
        <end position="165"/>
    </location>
</feature>
<dbReference type="EMBL" id="BQNB010010844">
    <property type="protein sequence ID" value="GJS82696.1"/>
    <property type="molecule type" value="Genomic_DNA"/>
</dbReference>
<comment type="caution">
    <text evidence="4">The sequence shown here is derived from an EMBL/GenBank/DDBJ whole genome shotgun (WGS) entry which is preliminary data.</text>
</comment>
<feature type="region of interest" description="Disordered" evidence="1">
    <location>
        <begin position="144"/>
        <end position="193"/>
    </location>
</feature>
<evidence type="ECO:0000313" key="5">
    <source>
        <dbReference type="Proteomes" id="UP001151760"/>
    </source>
</evidence>
<dbReference type="SUPFAM" id="SSF56672">
    <property type="entry name" value="DNA/RNA polymerases"/>
    <property type="match status" value="1"/>
</dbReference>
<dbReference type="InterPro" id="IPR057670">
    <property type="entry name" value="SH3_retrovirus"/>
</dbReference>
<accession>A0ABQ4Z0D7</accession>
<gene>
    <name evidence="4" type="ORF">Tco_0749237</name>
</gene>
<feature type="domain" description="Retroviral polymerase SH3-like" evidence="3">
    <location>
        <begin position="16"/>
        <end position="73"/>
    </location>
</feature>
<evidence type="ECO:0000313" key="4">
    <source>
        <dbReference type="EMBL" id="GJS82696.1"/>
    </source>
</evidence>
<name>A0ABQ4Z0D7_9ASTR</name>
<dbReference type="Pfam" id="PF07727">
    <property type="entry name" value="RVT_2"/>
    <property type="match status" value="1"/>
</dbReference>
<dbReference type="InterPro" id="IPR013103">
    <property type="entry name" value="RVT_2"/>
</dbReference>
<dbReference type="Proteomes" id="UP001151760">
    <property type="component" value="Unassembled WGS sequence"/>
</dbReference>
<evidence type="ECO:0000259" key="2">
    <source>
        <dbReference type="Pfam" id="PF07727"/>
    </source>
</evidence>
<dbReference type="Pfam" id="PF25597">
    <property type="entry name" value="SH3_retrovirus"/>
    <property type="match status" value="1"/>
</dbReference>
<evidence type="ECO:0000256" key="1">
    <source>
        <dbReference type="SAM" id="MobiDB-lite"/>
    </source>
</evidence>
<feature type="domain" description="Reverse transcriptase Ty1/copia-type" evidence="2">
    <location>
        <begin position="274"/>
        <end position="452"/>
    </location>
</feature>
<keyword evidence="5" id="KW-1185">Reference proteome</keyword>
<organism evidence="4 5">
    <name type="scientific">Tanacetum coccineum</name>
    <dbReference type="NCBI Taxonomy" id="301880"/>
    <lineage>
        <taxon>Eukaryota</taxon>
        <taxon>Viridiplantae</taxon>
        <taxon>Streptophyta</taxon>
        <taxon>Embryophyta</taxon>
        <taxon>Tracheophyta</taxon>
        <taxon>Spermatophyta</taxon>
        <taxon>Magnoliopsida</taxon>
        <taxon>eudicotyledons</taxon>
        <taxon>Gunneridae</taxon>
        <taxon>Pentapetalae</taxon>
        <taxon>asterids</taxon>
        <taxon>campanulids</taxon>
        <taxon>Asterales</taxon>
        <taxon>Asteraceae</taxon>
        <taxon>Asteroideae</taxon>
        <taxon>Anthemideae</taxon>
        <taxon>Anthemidinae</taxon>
        <taxon>Tanacetum</taxon>
    </lineage>
</organism>